<reference evidence="2" key="1">
    <citation type="submission" date="2012-03" db="EMBL/GenBank/DDBJ databases">
        <title>Complete sequence of chromosome of Deinococcus peraridilitoris DSM 19664.</title>
        <authorList>
            <person name="Lucas S."/>
            <person name="Copeland A."/>
            <person name="Lapidus A."/>
            <person name="Glavina del Rio T."/>
            <person name="Dalin E."/>
            <person name="Tice H."/>
            <person name="Bruce D."/>
            <person name="Goodwin L."/>
            <person name="Pitluck S."/>
            <person name="Peters L."/>
            <person name="Mikhailova N."/>
            <person name="Lu M."/>
            <person name="Kyrpides N."/>
            <person name="Mavromatis K."/>
            <person name="Ivanova N."/>
            <person name="Brettin T."/>
            <person name="Detter J.C."/>
            <person name="Han C."/>
            <person name="Larimer F."/>
            <person name="Land M."/>
            <person name="Hauser L."/>
            <person name="Markowitz V."/>
            <person name="Cheng J.-F."/>
            <person name="Hugenholtz P."/>
            <person name="Woyke T."/>
            <person name="Wu D."/>
            <person name="Pukall R."/>
            <person name="Steenblock K."/>
            <person name="Brambilla E."/>
            <person name="Klenk H.-P."/>
            <person name="Eisen J.A."/>
        </authorList>
    </citation>
    <scope>NUCLEOTIDE SEQUENCE [LARGE SCALE GENOMIC DNA]</scope>
    <source>
        <strain evidence="2">DSM 19664 / LMG 22246 / CIP 109416 / KR-200</strain>
    </source>
</reference>
<keyword evidence="2" id="KW-1185">Reference proteome</keyword>
<dbReference type="HOGENOM" id="CLU_1719346_0_0_0"/>
<dbReference type="AlphaFoldDB" id="L0A1Y4"/>
<organism evidence="1 2">
    <name type="scientific">Deinococcus peraridilitoris (strain DSM 19664 / LMG 22246 / CIP 109416 / KR-200)</name>
    <dbReference type="NCBI Taxonomy" id="937777"/>
    <lineage>
        <taxon>Bacteria</taxon>
        <taxon>Thermotogati</taxon>
        <taxon>Deinococcota</taxon>
        <taxon>Deinococci</taxon>
        <taxon>Deinococcales</taxon>
        <taxon>Deinococcaceae</taxon>
        <taxon>Deinococcus</taxon>
    </lineage>
</organism>
<protein>
    <submittedName>
        <fullName evidence="1">Uncharacterized protein</fullName>
    </submittedName>
</protein>
<proteinExistence type="predicted"/>
<gene>
    <name evidence="1" type="ordered locus">Deipe_1479</name>
</gene>
<evidence type="ECO:0000313" key="2">
    <source>
        <dbReference type="Proteomes" id="UP000010467"/>
    </source>
</evidence>
<accession>L0A1Y4</accession>
<sequence>MNTVAASTPLSQLGNAEKSLKRPSLARVPSAVRCTLCGRALRDGGIDVPGLGILGPDCATHAAALQLHLIKHDLAGLMTETGIQISGTLSADRTLPSCANEMRALRLKAERAGLTLRCTWQPGLAGAITFTYHAKPGQLLHKLALRVSRKAA</sequence>
<evidence type="ECO:0000313" key="1">
    <source>
        <dbReference type="EMBL" id="AFZ67020.1"/>
    </source>
</evidence>
<name>L0A1Y4_DEIPD</name>
<dbReference type="PATRIC" id="fig|937777.3.peg.1484"/>
<dbReference type="KEGG" id="dpd:Deipe_1479"/>
<dbReference type="Proteomes" id="UP000010467">
    <property type="component" value="Chromosome"/>
</dbReference>
<dbReference type="EMBL" id="CP003382">
    <property type="protein sequence ID" value="AFZ67020.1"/>
    <property type="molecule type" value="Genomic_DNA"/>
</dbReference>
<dbReference type="STRING" id="937777.Deipe_1479"/>